<dbReference type="InterPro" id="IPR051719">
    <property type="entry name" value="CASTOR_mTORC1"/>
</dbReference>
<dbReference type="GO" id="GO:0005615">
    <property type="term" value="C:extracellular space"/>
    <property type="evidence" value="ECO:0007669"/>
    <property type="project" value="UniProtKB-KW"/>
</dbReference>
<dbReference type="GO" id="GO:0005829">
    <property type="term" value="C:cytosol"/>
    <property type="evidence" value="ECO:0007669"/>
    <property type="project" value="UniProtKB-SubCell"/>
</dbReference>
<evidence type="ECO:0000259" key="19">
    <source>
        <dbReference type="Pfam" id="PF21389"/>
    </source>
</evidence>
<gene>
    <name evidence="20" type="ORF">H671_1g2884</name>
</gene>
<evidence type="ECO:0000256" key="3">
    <source>
        <dbReference type="ARBA" id="ARBA00004613"/>
    </source>
</evidence>
<dbReference type="SMART" id="SM00080">
    <property type="entry name" value="LIF_OSM"/>
    <property type="match status" value="1"/>
</dbReference>
<dbReference type="GO" id="GO:1904262">
    <property type="term" value="P:negative regulation of TORC1 signaling"/>
    <property type="evidence" value="ECO:0007669"/>
    <property type="project" value="UniProtKB-ARBA"/>
</dbReference>
<proteinExistence type="inferred from homology"/>
<organism evidence="20 21">
    <name type="scientific">Cricetulus griseus</name>
    <name type="common">Chinese hamster</name>
    <name type="synonym">Cricetulus barabensis griseus</name>
    <dbReference type="NCBI Taxonomy" id="10029"/>
    <lineage>
        <taxon>Eukaryota</taxon>
        <taxon>Metazoa</taxon>
        <taxon>Chordata</taxon>
        <taxon>Craniata</taxon>
        <taxon>Vertebrata</taxon>
        <taxon>Euteleostomi</taxon>
        <taxon>Mammalia</taxon>
        <taxon>Eutheria</taxon>
        <taxon>Euarchontoglires</taxon>
        <taxon>Glires</taxon>
        <taxon>Rodentia</taxon>
        <taxon>Myomorpha</taxon>
        <taxon>Muroidea</taxon>
        <taxon>Cricetidae</taxon>
        <taxon>Cricetinae</taxon>
        <taxon>Cricetulus</taxon>
    </lineage>
</organism>
<dbReference type="GO" id="GO:0042802">
    <property type="term" value="F:identical protein binding"/>
    <property type="evidence" value="ECO:0007669"/>
    <property type="project" value="UniProtKB-ARBA"/>
</dbReference>
<keyword evidence="12" id="KW-0832">Ubl conjugation</keyword>
<dbReference type="FunFam" id="3.30.2130.10:FF:000003">
    <property type="entry name" value="Cytosolic arginine sensor for mTORC1 subunit 1"/>
    <property type="match status" value="1"/>
</dbReference>
<evidence type="ECO:0000256" key="8">
    <source>
        <dbReference type="ARBA" id="ARBA00022514"/>
    </source>
</evidence>
<dbReference type="InterPro" id="IPR019827">
    <property type="entry name" value="Leukemia_IF/oncostatin_CS"/>
</dbReference>
<dbReference type="Proteomes" id="UP000030759">
    <property type="component" value="Unassembled WGS sequence"/>
</dbReference>
<comment type="function">
    <text evidence="1">Functions as an intracellular arginine sensor within the amino acid-sensing branch of the TORC1 signaling pathway. As a homodimer or a heterodimer with CASTOR2, binds and inhibits the GATOR subcomplex GATOR2 and thereby mTORC1. Binding of arginine to CASTOR1 allosterically disrupts the interaction of CASTOR1-containing dimers with GATOR2 which can in turn activate mTORC1 and the TORC1 signaling pathway.</text>
</comment>
<comment type="similarity">
    <text evidence="5">Belongs to the GATS family.</text>
</comment>
<dbReference type="SUPFAM" id="SSF47266">
    <property type="entry name" value="4-helical cytokines"/>
    <property type="match status" value="1"/>
</dbReference>
<evidence type="ECO:0000256" key="13">
    <source>
        <dbReference type="ARBA" id="ARBA00023157"/>
    </source>
</evidence>
<feature type="domain" description="Cytosolic arginine sensor for mTORC1 subunit 1/2 ACT-like" evidence="19">
    <location>
        <begin position="175"/>
        <end position="258"/>
    </location>
</feature>
<dbReference type="GO" id="GO:0006955">
    <property type="term" value="P:immune response"/>
    <property type="evidence" value="ECO:0007669"/>
    <property type="project" value="InterPro"/>
</dbReference>
<dbReference type="Gene3D" id="1.20.1250.10">
    <property type="match status" value="1"/>
</dbReference>
<dbReference type="GO" id="GO:0034618">
    <property type="term" value="F:arginine binding"/>
    <property type="evidence" value="ECO:0007669"/>
    <property type="project" value="TreeGrafter"/>
</dbReference>
<keyword evidence="8" id="KW-0202">Cytokine</keyword>
<feature type="region of interest" description="Disordered" evidence="16">
    <location>
        <begin position="554"/>
        <end position="576"/>
    </location>
</feature>
<reference evidence="21" key="1">
    <citation type="journal article" date="2013" name="Nat. Biotechnol.">
        <title>Chinese hamster genome sequenced from sorted chromosomes.</title>
        <authorList>
            <person name="Brinkrolf K."/>
            <person name="Rupp O."/>
            <person name="Laux H."/>
            <person name="Kollin F."/>
            <person name="Ernst W."/>
            <person name="Linke B."/>
            <person name="Kofler R."/>
            <person name="Romand S."/>
            <person name="Hesse F."/>
            <person name="Budach W.E."/>
            <person name="Galosy S."/>
            <person name="Muller D."/>
            <person name="Noll T."/>
            <person name="Wienberg J."/>
            <person name="Jostock T."/>
            <person name="Leonard M."/>
            <person name="Grillari J."/>
            <person name="Tauch A."/>
            <person name="Goesmann A."/>
            <person name="Helk B."/>
            <person name="Mott J.E."/>
            <person name="Puhler A."/>
            <person name="Borth N."/>
        </authorList>
    </citation>
    <scope>NUCLEOTIDE SEQUENCE [LARGE SCALE GENOMIC DNA]</scope>
    <source>
        <strain evidence="21">17A/GY</strain>
    </source>
</reference>
<name>A0A061IMX9_CRIGR</name>
<evidence type="ECO:0000256" key="16">
    <source>
        <dbReference type="SAM" id="MobiDB-lite"/>
    </source>
</evidence>
<evidence type="ECO:0000313" key="20">
    <source>
        <dbReference type="EMBL" id="ERE88678.1"/>
    </source>
</evidence>
<dbReference type="InterPro" id="IPR001581">
    <property type="entry name" value="Leukemia_IF/oncostatin"/>
</dbReference>
<protein>
    <recommendedName>
        <fullName evidence="6">Cytosolic arginine sensor for mTORC1 subunit 1</fullName>
    </recommendedName>
    <alternativeName>
        <fullName evidence="14">GATS-like protein 3</fullName>
    </alternativeName>
</protein>
<dbReference type="GO" id="GO:0005125">
    <property type="term" value="F:cytokine activity"/>
    <property type="evidence" value="ECO:0007669"/>
    <property type="project" value="UniProtKB-KW"/>
</dbReference>
<comment type="similarity">
    <text evidence="4">Belongs to the LIF/OSM family.</text>
</comment>
<evidence type="ECO:0000256" key="14">
    <source>
        <dbReference type="ARBA" id="ARBA00031657"/>
    </source>
</evidence>
<dbReference type="PROSITE" id="PS00590">
    <property type="entry name" value="LIF_OSM"/>
    <property type="match status" value="1"/>
</dbReference>
<dbReference type="PANTHER" id="PTHR31131">
    <property type="entry name" value="CHROMOSOME 1, WHOLE GENOME SHOTGUN SEQUENCE"/>
    <property type="match status" value="1"/>
</dbReference>
<evidence type="ECO:0000259" key="17">
    <source>
        <dbReference type="Pfam" id="PF13840"/>
    </source>
</evidence>
<feature type="compositionally biased region" description="Low complexity" evidence="16">
    <location>
        <begin position="562"/>
        <end position="576"/>
    </location>
</feature>
<dbReference type="EMBL" id="KE665544">
    <property type="protein sequence ID" value="ERE88678.1"/>
    <property type="molecule type" value="Genomic_DNA"/>
</dbReference>
<comment type="subunit">
    <text evidence="15">Forms homodimers and heterodimers with CASTOR2. Interacts with the GATOR2 complex which is composed of MIOS, SEC13, SEH1L, WDR24 and WDR59; the interaction is negatively regulated by arginine. Interacts with TM4SF5; the interaction is positively regulated by leucine and is negatively regulated by arginine.</text>
</comment>
<evidence type="ECO:0000256" key="2">
    <source>
        <dbReference type="ARBA" id="ARBA00004514"/>
    </source>
</evidence>
<dbReference type="InterPro" id="IPR026249">
    <property type="entry name" value="CASTOR_fam"/>
</dbReference>
<feature type="domain" description="CASTOR ACT" evidence="17">
    <location>
        <begin position="259"/>
        <end position="321"/>
    </location>
</feature>
<evidence type="ECO:0000256" key="10">
    <source>
        <dbReference type="ARBA" id="ARBA00022553"/>
    </source>
</evidence>
<dbReference type="Pfam" id="PF13840">
    <property type="entry name" value="ACT_7"/>
    <property type="match status" value="2"/>
</dbReference>
<feature type="domain" description="CASTOR ACT" evidence="17">
    <location>
        <begin position="73"/>
        <end position="138"/>
    </location>
</feature>
<evidence type="ECO:0000256" key="4">
    <source>
        <dbReference type="ARBA" id="ARBA00005971"/>
    </source>
</evidence>
<evidence type="ECO:0000256" key="5">
    <source>
        <dbReference type="ARBA" id="ARBA00006827"/>
    </source>
</evidence>
<dbReference type="PRINTS" id="PR02078">
    <property type="entry name" value="GATSLIKEFMLY"/>
</dbReference>
<dbReference type="Pfam" id="PF18700">
    <property type="entry name" value="Castor1_N"/>
    <property type="match status" value="1"/>
</dbReference>
<keyword evidence="9" id="KW-0964">Secreted</keyword>
<evidence type="ECO:0000259" key="18">
    <source>
        <dbReference type="Pfam" id="PF18700"/>
    </source>
</evidence>
<dbReference type="SUPFAM" id="SSF55021">
    <property type="entry name" value="ACT-like"/>
    <property type="match status" value="2"/>
</dbReference>
<evidence type="ECO:0000256" key="11">
    <source>
        <dbReference type="ARBA" id="ARBA00022729"/>
    </source>
</evidence>
<dbReference type="FunFam" id="3.30.2130.10:FF:000004">
    <property type="entry name" value="Cytosolic arginine sensor for mTORC1 subunit 1"/>
    <property type="match status" value="1"/>
</dbReference>
<dbReference type="Pfam" id="PF21389">
    <property type="entry name" value="CASTOR1_ACT-like"/>
    <property type="match status" value="1"/>
</dbReference>
<accession>A0A061IMX9</accession>
<evidence type="ECO:0000256" key="1">
    <source>
        <dbReference type="ARBA" id="ARBA00002751"/>
    </source>
</evidence>
<keyword evidence="11" id="KW-0732">Signal</keyword>
<evidence type="ECO:0000256" key="9">
    <source>
        <dbReference type="ARBA" id="ARBA00022525"/>
    </source>
</evidence>
<evidence type="ECO:0000256" key="15">
    <source>
        <dbReference type="ARBA" id="ARBA00046845"/>
    </source>
</evidence>
<sequence length="576" mass="64168">MELHILEHRVRVLSVARQGLWLYTHPLIKLLFLPHRSRCKFFSLTETPEDYTLMVDEEGFKELPPSEFLQVAEATWLVMNVSSHSGAVMQAAGVTKIARSVIAPLAEHHVSVLMLSTYQTDFILVREQDLSVVIHTLAQEFQIYREVGGEPVPVARDDSSNGFPRAQHGPSPTVHPIQSPQNRFCVLTLDPETLPAIATTLIDVLFYSHSVPKEAASGGPESSSIPFFAFSLIEGYISIVMDAETQKKFPSDLLLTSSSGELWRMVRIGGQPLGFDECGIVAQIAGPLAAADISAYYISTFNFDHALVPEDGISSVIDVLQRRQEGLASKAPSMRAQFPQRTLLSLALSLLFLSMARATRGCSSSSPQLLSQLQSQANITGDTRLLLEPYILLQELNTPTLRAACREYPVTFPSEDTLRALSKPHFLSTVYTTLGRIQHQLDALRQQSPKTKVFPLLERAKWNVQGIRNNIYCMAHLLNHPLETPNPTEAGSGASPSTTTTPSIFQTKIDNCRFLWGYHSFMGSVGRVFREWKDGSSRSRRHSPRHSLLRAWRKGASRIRPSRSSQSPMSRVQVPW</sequence>
<dbReference type="AlphaFoldDB" id="A0A061IMX9"/>
<evidence type="ECO:0000256" key="7">
    <source>
        <dbReference type="ARBA" id="ARBA00022490"/>
    </source>
</evidence>
<comment type="subcellular location">
    <subcellularLocation>
        <location evidence="2">Cytoplasm</location>
        <location evidence="2">Cytosol</location>
    </subcellularLocation>
    <subcellularLocation>
        <location evidence="3">Secreted</location>
    </subcellularLocation>
</comment>
<keyword evidence="13" id="KW-1015">Disulfide bond</keyword>
<evidence type="ECO:0000256" key="6">
    <source>
        <dbReference type="ARBA" id="ARBA00013329"/>
    </source>
</evidence>
<evidence type="ECO:0000313" key="21">
    <source>
        <dbReference type="Proteomes" id="UP000030759"/>
    </source>
</evidence>
<evidence type="ECO:0000256" key="12">
    <source>
        <dbReference type="ARBA" id="ARBA00022843"/>
    </source>
</evidence>
<dbReference type="InterPro" id="IPR009079">
    <property type="entry name" value="4_helix_cytokine-like_core"/>
</dbReference>
<dbReference type="InterPro" id="IPR040778">
    <property type="entry name" value="CASTOR1_N"/>
</dbReference>
<feature type="domain" description="CASTOR1 N-terminal" evidence="18">
    <location>
        <begin position="9"/>
        <end position="69"/>
    </location>
</feature>
<dbReference type="InterPro" id="IPR027795">
    <property type="entry name" value="CASTOR_ACT_dom"/>
</dbReference>
<dbReference type="Gene3D" id="3.30.2130.10">
    <property type="entry name" value="VC0802-like"/>
    <property type="match status" value="2"/>
</dbReference>
<keyword evidence="7" id="KW-0963">Cytoplasm</keyword>
<dbReference type="Pfam" id="PF01291">
    <property type="entry name" value="LIF_OSM"/>
    <property type="match status" value="1"/>
</dbReference>
<dbReference type="PANTHER" id="PTHR31131:SF3">
    <property type="entry name" value="CYTOSOLIC ARGININE SENSOR FOR MTORC1 SUBUNIT 1"/>
    <property type="match status" value="1"/>
</dbReference>
<dbReference type="InterPro" id="IPR049479">
    <property type="entry name" value="CASTOR1_ACT-like"/>
</dbReference>
<dbReference type="InterPro" id="IPR045865">
    <property type="entry name" value="ACT-like_dom_sf"/>
</dbReference>
<keyword evidence="10" id="KW-0597">Phosphoprotein</keyword>